<proteinExistence type="predicted"/>
<gene>
    <name evidence="2" type="ORF">PFISCL1PPCAC_13488</name>
</gene>
<reference evidence="2" key="1">
    <citation type="submission" date="2023-10" db="EMBL/GenBank/DDBJ databases">
        <title>Genome assembly of Pristionchus species.</title>
        <authorList>
            <person name="Yoshida K."/>
            <person name="Sommer R.J."/>
        </authorList>
    </citation>
    <scope>NUCLEOTIDE SEQUENCE</scope>
    <source>
        <strain evidence="2">RS5133</strain>
    </source>
</reference>
<evidence type="ECO:0000313" key="3">
    <source>
        <dbReference type="Proteomes" id="UP001432322"/>
    </source>
</evidence>
<keyword evidence="3" id="KW-1185">Reference proteome</keyword>
<accession>A0AAV5VUJ4</accession>
<comment type="caution">
    <text evidence="2">The sequence shown here is derived from an EMBL/GenBank/DDBJ whole genome shotgun (WGS) entry which is preliminary data.</text>
</comment>
<sequence length="80" mass="9568">MRQATGRQRQDRHAAQHRSRWRSCSRPLQVGRWSRGWRRIRTTHAEALKPIHHEQGPSAYDTFHCASISWSLYIFELSRL</sequence>
<dbReference type="EMBL" id="BTSY01000004">
    <property type="protein sequence ID" value="GMT22191.1"/>
    <property type="molecule type" value="Genomic_DNA"/>
</dbReference>
<evidence type="ECO:0000313" key="2">
    <source>
        <dbReference type="EMBL" id="GMT22191.1"/>
    </source>
</evidence>
<evidence type="ECO:0000256" key="1">
    <source>
        <dbReference type="SAM" id="MobiDB-lite"/>
    </source>
</evidence>
<organism evidence="2 3">
    <name type="scientific">Pristionchus fissidentatus</name>
    <dbReference type="NCBI Taxonomy" id="1538716"/>
    <lineage>
        <taxon>Eukaryota</taxon>
        <taxon>Metazoa</taxon>
        <taxon>Ecdysozoa</taxon>
        <taxon>Nematoda</taxon>
        <taxon>Chromadorea</taxon>
        <taxon>Rhabditida</taxon>
        <taxon>Rhabditina</taxon>
        <taxon>Diplogasteromorpha</taxon>
        <taxon>Diplogasteroidea</taxon>
        <taxon>Neodiplogasteridae</taxon>
        <taxon>Pristionchus</taxon>
    </lineage>
</organism>
<dbReference type="AlphaFoldDB" id="A0AAV5VUJ4"/>
<dbReference type="Proteomes" id="UP001432322">
    <property type="component" value="Unassembled WGS sequence"/>
</dbReference>
<feature type="region of interest" description="Disordered" evidence="1">
    <location>
        <begin position="1"/>
        <end position="23"/>
    </location>
</feature>
<protein>
    <submittedName>
        <fullName evidence="2">Uncharacterized protein</fullName>
    </submittedName>
</protein>
<name>A0AAV5VUJ4_9BILA</name>